<keyword evidence="18" id="KW-1185">Reference proteome</keyword>
<dbReference type="Gene3D" id="2.40.30.10">
    <property type="entry name" value="Translation factors"/>
    <property type="match status" value="1"/>
</dbReference>
<dbReference type="InterPro" id="IPR051930">
    <property type="entry name" value="FNR_type-1"/>
</dbReference>
<evidence type="ECO:0000256" key="2">
    <source>
        <dbReference type="ARBA" id="ARBA00008312"/>
    </source>
</evidence>
<dbReference type="OrthoDB" id="9784483at2"/>
<dbReference type="KEGG" id="bfl:Bfl600"/>
<evidence type="ECO:0000256" key="1">
    <source>
        <dbReference type="ARBA" id="ARBA00001974"/>
    </source>
</evidence>
<evidence type="ECO:0000256" key="6">
    <source>
        <dbReference type="ARBA" id="ARBA00022630"/>
    </source>
</evidence>
<dbReference type="PANTHER" id="PTHR47878">
    <property type="entry name" value="OXIDOREDUCTASE FAD/NAD(P)-BINDING DOMAIN PROTEIN"/>
    <property type="match status" value="1"/>
</dbReference>
<dbReference type="InterPro" id="IPR017938">
    <property type="entry name" value="Riboflavin_synthase-like_b-brl"/>
</dbReference>
<comment type="catalytic activity">
    <reaction evidence="15">
        <text>2 reduced [2Fe-2S]-[ferredoxin] + NADP(+) + H(+) = 2 oxidized [2Fe-2S]-[ferredoxin] + NADPH</text>
        <dbReference type="Rhea" id="RHEA:20125"/>
        <dbReference type="Rhea" id="RHEA-COMP:10000"/>
        <dbReference type="Rhea" id="RHEA-COMP:10001"/>
        <dbReference type="ChEBI" id="CHEBI:15378"/>
        <dbReference type="ChEBI" id="CHEBI:33737"/>
        <dbReference type="ChEBI" id="CHEBI:33738"/>
        <dbReference type="ChEBI" id="CHEBI:57783"/>
        <dbReference type="ChEBI" id="CHEBI:58349"/>
        <dbReference type="EC" id="1.18.1.2"/>
    </reaction>
</comment>
<dbReference type="EMBL" id="BX248583">
    <property type="protein sequence ID" value="CAD83275.1"/>
    <property type="molecule type" value="Genomic_DNA"/>
</dbReference>
<dbReference type="eggNOG" id="COG1018">
    <property type="taxonomic scope" value="Bacteria"/>
</dbReference>
<evidence type="ECO:0000256" key="7">
    <source>
        <dbReference type="ARBA" id="ARBA00022741"/>
    </source>
</evidence>
<dbReference type="InterPro" id="IPR017927">
    <property type="entry name" value="FAD-bd_FR_type"/>
</dbReference>
<dbReference type="InterPro" id="IPR039261">
    <property type="entry name" value="FNR_nucleotide-bd"/>
</dbReference>
<comment type="cofactor">
    <cofactor evidence="1">
        <name>FAD</name>
        <dbReference type="ChEBI" id="CHEBI:57692"/>
    </cofactor>
</comment>
<evidence type="ECO:0000256" key="5">
    <source>
        <dbReference type="ARBA" id="ARBA00020327"/>
    </source>
</evidence>
<comment type="similarity">
    <text evidence="2">Belongs to the ferredoxin--NADP reductase type 1 family.</text>
</comment>
<keyword evidence="8" id="KW-0274">FAD</keyword>
<dbReference type="CDD" id="cd06195">
    <property type="entry name" value="FNR1"/>
    <property type="match status" value="1"/>
</dbReference>
<dbReference type="InterPro" id="IPR008333">
    <property type="entry name" value="Cbr1-like_FAD-bd_dom"/>
</dbReference>
<sequence length="249" mass="28898">MSTWILGKVLNIRHWTNQLFSITINAKIDTFIAGQFSKIGIKINNKIIQRAYSHLNAPNNPNLEFYITKVTSGTLTNLLHTLQIGDTIMISKQSYGQFILDKIPNHSNYLWMIATGTGISPYLSILESFDKRLYLFLKIILIHATRYSKNLNYLPKMTELQKAYNGKLLIQTILSREYSFNSMYGYIPTLIENNTLEKKIGLYLNNNSYVMLCGNPQMITDTKKILKKKYNMKNHSHKNTGNIIQERYW</sequence>
<dbReference type="EC" id="1.19.1.1" evidence="3"/>
<evidence type="ECO:0000256" key="14">
    <source>
        <dbReference type="ARBA" id="ARBA00047271"/>
    </source>
</evidence>
<keyword evidence="6" id="KW-0285">Flavoprotein</keyword>
<protein>
    <recommendedName>
        <fullName evidence="5">Flavodoxin/ferredoxin--NADP reductase</fullName>
        <ecNumber evidence="4">1.18.1.2</ecNumber>
        <ecNumber evidence="3">1.19.1.1</ecNumber>
    </recommendedName>
    <alternativeName>
        <fullName evidence="13">Ferredoxin (flavodoxin):NADP(+) oxidoreductase</fullName>
    </alternativeName>
    <alternativeName>
        <fullName evidence="11">Ferredoxin--NADP reductase</fullName>
    </alternativeName>
    <alternativeName>
        <fullName evidence="12">Flavodoxin--NADP reductase</fullName>
    </alternativeName>
</protein>
<evidence type="ECO:0000256" key="9">
    <source>
        <dbReference type="ARBA" id="ARBA00022857"/>
    </source>
</evidence>
<evidence type="ECO:0000256" key="11">
    <source>
        <dbReference type="ARBA" id="ARBA00029856"/>
    </source>
</evidence>
<evidence type="ECO:0000256" key="8">
    <source>
        <dbReference type="ARBA" id="ARBA00022827"/>
    </source>
</evidence>
<evidence type="ECO:0000256" key="10">
    <source>
        <dbReference type="ARBA" id="ARBA00023002"/>
    </source>
</evidence>
<dbReference type="PANTHER" id="PTHR47878:SF1">
    <property type="entry name" value="FLAVODOXIN_FERREDOXIN--NADP REDUCTASE"/>
    <property type="match status" value="1"/>
</dbReference>
<dbReference type="Pfam" id="PF00175">
    <property type="entry name" value="NAD_binding_1"/>
    <property type="match status" value="1"/>
</dbReference>
<dbReference type="GO" id="GO:0004324">
    <property type="term" value="F:ferredoxin-NADP+ reductase activity"/>
    <property type="evidence" value="ECO:0007669"/>
    <property type="project" value="UniProtKB-EC"/>
</dbReference>
<dbReference type="EC" id="1.18.1.2" evidence="4"/>
<dbReference type="AlphaFoldDB" id="Q7VRL1"/>
<accession>Q7VRL1</accession>
<dbReference type="HOGENOM" id="CLU_003827_3_0_6"/>
<dbReference type="InterPro" id="IPR033892">
    <property type="entry name" value="FNR_bac"/>
</dbReference>
<dbReference type="GO" id="GO:0034599">
    <property type="term" value="P:cellular response to oxidative stress"/>
    <property type="evidence" value="ECO:0007669"/>
    <property type="project" value="TreeGrafter"/>
</dbReference>
<dbReference type="SUPFAM" id="SSF63380">
    <property type="entry name" value="Riboflavin synthase domain-like"/>
    <property type="match status" value="1"/>
</dbReference>
<evidence type="ECO:0000313" key="17">
    <source>
        <dbReference type="EMBL" id="CAD83275.1"/>
    </source>
</evidence>
<feature type="domain" description="FAD-binding FR-type" evidence="16">
    <location>
        <begin position="2"/>
        <end position="101"/>
    </location>
</feature>
<dbReference type="STRING" id="203907.Bfl600"/>
<comment type="catalytic activity">
    <reaction evidence="14">
        <text>reduced [flavodoxin] + NADP(+) = oxidized [flavodoxin] + NADPH + 2 H(+)</text>
        <dbReference type="Rhea" id="RHEA:50756"/>
        <dbReference type="Rhea" id="RHEA-COMP:10622"/>
        <dbReference type="Rhea" id="RHEA-COMP:10623"/>
        <dbReference type="ChEBI" id="CHEBI:15378"/>
        <dbReference type="ChEBI" id="CHEBI:57618"/>
        <dbReference type="ChEBI" id="CHEBI:57783"/>
        <dbReference type="ChEBI" id="CHEBI:58210"/>
        <dbReference type="ChEBI" id="CHEBI:58349"/>
        <dbReference type="EC" id="1.19.1.1"/>
    </reaction>
</comment>
<evidence type="ECO:0000256" key="12">
    <source>
        <dbReference type="ARBA" id="ARBA00030000"/>
    </source>
</evidence>
<evidence type="ECO:0000256" key="15">
    <source>
        <dbReference type="ARBA" id="ARBA00047776"/>
    </source>
</evidence>
<keyword evidence="10 17" id="KW-0560">Oxidoreductase</keyword>
<dbReference type="Pfam" id="PF00970">
    <property type="entry name" value="FAD_binding_6"/>
    <property type="match status" value="1"/>
</dbReference>
<dbReference type="GO" id="GO:0042167">
    <property type="term" value="P:heme catabolic process"/>
    <property type="evidence" value="ECO:0007669"/>
    <property type="project" value="TreeGrafter"/>
</dbReference>
<dbReference type="Proteomes" id="UP000002192">
    <property type="component" value="Chromosome"/>
</dbReference>
<dbReference type="SUPFAM" id="SSF52343">
    <property type="entry name" value="Ferredoxin reductase-like, C-terminal NADP-linked domain"/>
    <property type="match status" value="1"/>
</dbReference>
<keyword evidence="7" id="KW-0547">Nucleotide-binding</keyword>
<evidence type="ECO:0000313" key="18">
    <source>
        <dbReference type="Proteomes" id="UP000002192"/>
    </source>
</evidence>
<dbReference type="GO" id="GO:0000166">
    <property type="term" value="F:nucleotide binding"/>
    <property type="evidence" value="ECO:0007669"/>
    <property type="project" value="UniProtKB-KW"/>
</dbReference>
<reference evidence="17 18" key="1">
    <citation type="journal article" date="2003" name="Proc. Natl. Acad. Sci. U.S.A.">
        <title>The genome sequence of Blochmannia floridanus: comparative analysis of reduced genomes.</title>
        <authorList>
            <person name="Gil R."/>
            <person name="Silva F.J."/>
            <person name="Zientz E."/>
            <person name="Delmotte F."/>
            <person name="Gonzalez-Candelas F."/>
            <person name="Latorre A."/>
            <person name="Rausell C."/>
            <person name="Kramerbeek J."/>
            <person name="Gadau J."/>
            <person name="Hoelldobler B."/>
            <person name="van Ham R.C.H.J."/>
            <person name="Gross R."/>
            <person name="Moya A."/>
        </authorList>
    </citation>
    <scope>NUCLEOTIDE SEQUENCE [LARGE SCALE GENOMIC DNA]</scope>
</reference>
<evidence type="ECO:0000259" key="16">
    <source>
        <dbReference type="PROSITE" id="PS51384"/>
    </source>
</evidence>
<evidence type="ECO:0000256" key="13">
    <source>
        <dbReference type="ARBA" id="ARBA00030173"/>
    </source>
</evidence>
<dbReference type="Gene3D" id="3.40.50.80">
    <property type="entry name" value="Nucleotide-binding domain of ferredoxin-NADP reductase (FNR) module"/>
    <property type="match status" value="1"/>
</dbReference>
<evidence type="ECO:0000256" key="4">
    <source>
        <dbReference type="ARBA" id="ARBA00013223"/>
    </source>
</evidence>
<gene>
    <name evidence="17" type="primary">fpr</name>
    <name evidence="17" type="ordered locus">Bfl600</name>
</gene>
<dbReference type="PROSITE" id="PS51384">
    <property type="entry name" value="FAD_FR"/>
    <property type="match status" value="1"/>
</dbReference>
<evidence type="ECO:0000256" key="3">
    <source>
        <dbReference type="ARBA" id="ARBA00012872"/>
    </source>
</evidence>
<name>Q7VRL1_BLOFL</name>
<dbReference type="InterPro" id="IPR001433">
    <property type="entry name" value="OxRdtase_FAD/NAD-bd"/>
</dbReference>
<keyword evidence="9" id="KW-0521">NADP</keyword>
<proteinExistence type="inferred from homology"/>
<organism evidence="17 18">
    <name type="scientific">Blochmanniella floridana</name>
    <dbReference type="NCBI Taxonomy" id="203907"/>
    <lineage>
        <taxon>Bacteria</taxon>
        <taxon>Pseudomonadati</taxon>
        <taxon>Pseudomonadota</taxon>
        <taxon>Gammaproteobacteria</taxon>
        <taxon>Enterobacterales</taxon>
        <taxon>Enterobacteriaceae</taxon>
        <taxon>ant endosymbionts</taxon>
        <taxon>Candidatus Blochmanniella</taxon>
    </lineage>
</organism>